<evidence type="ECO:0000259" key="3">
    <source>
        <dbReference type="Pfam" id="PF00149"/>
    </source>
</evidence>
<dbReference type="Proteomes" id="UP000184609">
    <property type="component" value="Unassembled WGS sequence"/>
</dbReference>
<dbReference type="PANTHER" id="PTHR22953">
    <property type="entry name" value="ACID PHOSPHATASE RELATED"/>
    <property type="match status" value="1"/>
</dbReference>
<keyword evidence="1 2" id="KW-0732">Signal</keyword>
<dbReference type="GO" id="GO:0003993">
    <property type="term" value="F:acid phosphatase activity"/>
    <property type="evidence" value="ECO:0007669"/>
    <property type="project" value="InterPro"/>
</dbReference>
<feature type="domain" description="Calcineurin-like phosphoesterase" evidence="3">
    <location>
        <begin position="130"/>
        <end position="327"/>
    </location>
</feature>
<feature type="chain" id="PRO_5012523156" evidence="2">
    <location>
        <begin position="22"/>
        <end position="436"/>
    </location>
</feature>
<evidence type="ECO:0000256" key="1">
    <source>
        <dbReference type="ARBA" id="ARBA00022729"/>
    </source>
</evidence>
<dbReference type="PANTHER" id="PTHR22953:SF153">
    <property type="entry name" value="PURPLE ACID PHOSPHATASE"/>
    <property type="match status" value="1"/>
</dbReference>
<accession>A0A1M7Z8C2</accession>
<evidence type="ECO:0000313" key="6">
    <source>
        <dbReference type="Proteomes" id="UP000184609"/>
    </source>
</evidence>
<reference evidence="6" key="1">
    <citation type="submission" date="2016-12" db="EMBL/GenBank/DDBJ databases">
        <authorList>
            <person name="Varghese N."/>
            <person name="Submissions S."/>
        </authorList>
    </citation>
    <scope>NUCLEOTIDE SEQUENCE [LARGE SCALE GENOMIC DNA]</scope>
    <source>
        <strain evidence="6">DSM 25035</strain>
    </source>
</reference>
<dbReference type="RefSeq" id="WP_073570746.1">
    <property type="nucleotide sequence ID" value="NZ_FRXN01000001.1"/>
</dbReference>
<evidence type="ECO:0000256" key="2">
    <source>
        <dbReference type="SAM" id="SignalP"/>
    </source>
</evidence>
<proteinExistence type="predicted"/>
<dbReference type="GO" id="GO:0046872">
    <property type="term" value="F:metal ion binding"/>
    <property type="evidence" value="ECO:0007669"/>
    <property type="project" value="InterPro"/>
</dbReference>
<dbReference type="Gene3D" id="2.60.40.380">
    <property type="entry name" value="Purple acid phosphatase-like, N-terminal"/>
    <property type="match status" value="1"/>
</dbReference>
<dbReference type="AlphaFoldDB" id="A0A1M7Z8C2"/>
<name>A0A1M7Z8C2_9BACT</name>
<dbReference type="STRING" id="1073327.SAMN04488108_1140"/>
<dbReference type="Pfam" id="PF00149">
    <property type="entry name" value="Metallophos"/>
    <property type="match status" value="1"/>
</dbReference>
<gene>
    <name evidence="5" type="ORF">SAMN04488108_1140</name>
</gene>
<evidence type="ECO:0000313" key="5">
    <source>
        <dbReference type="EMBL" id="SHO60956.1"/>
    </source>
</evidence>
<dbReference type="InterPro" id="IPR029052">
    <property type="entry name" value="Metallo-depent_PP-like"/>
</dbReference>
<dbReference type="OrthoDB" id="9809781at2"/>
<dbReference type="SUPFAM" id="SSF49363">
    <property type="entry name" value="Purple acid phosphatase, N-terminal domain"/>
    <property type="match status" value="1"/>
</dbReference>
<dbReference type="SUPFAM" id="SSF56300">
    <property type="entry name" value="Metallo-dependent phosphatases"/>
    <property type="match status" value="1"/>
</dbReference>
<dbReference type="InterPro" id="IPR039331">
    <property type="entry name" value="PAPs-like"/>
</dbReference>
<dbReference type="InterPro" id="IPR015914">
    <property type="entry name" value="PAPs_N"/>
</dbReference>
<dbReference type="Gene3D" id="3.60.21.10">
    <property type="match status" value="1"/>
</dbReference>
<keyword evidence="6" id="KW-1185">Reference proteome</keyword>
<feature type="domain" description="Purple acid phosphatase N-terminal" evidence="4">
    <location>
        <begin position="25"/>
        <end position="123"/>
    </location>
</feature>
<evidence type="ECO:0000259" key="4">
    <source>
        <dbReference type="Pfam" id="PF16656"/>
    </source>
</evidence>
<protein>
    <submittedName>
        <fullName evidence="5">Purple acid Phosphatase, N-terminal domain</fullName>
    </submittedName>
</protein>
<dbReference type="InterPro" id="IPR008963">
    <property type="entry name" value="Purple_acid_Pase-like_N"/>
</dbReference>
<organism evidence="5 6">
    <name type="scientific">Algoriphagus zhangzhouensis</name>
    <dbReference type="NCBI Taxonomy" id="1073327"/>
    <lineage>
        <taxon>Bacteria</taxon>
        <taxon>Pseudomonadati</taxon>
        <taxon>Bacteroidota</taxon>
        <taxon>Cytophagia</taxon>
        <taxon>Cytophagales</taxon>
        <taxon>Cyclobacteriaceae</taxon>
        <taxon>Algoriphagus</taxon>
    </lineage>
</organism>
<dbReference type="Pfam" id="PF16656">
    <property type="entry name" value="Pur_ac_phosph_N"/>
    <property type="match status" value="1"/>
</dbReference>
<dbReference type="EMBL" id="FRXN01000001">
    <property type="protein sequence ID" value="SHO60956.1"/>
    <property type="molecule type" value="Genomic_DNA"/>
</dbReference>
<dbReference type="InterPro" id="IPR004843">
    <property type="entry name" value="Calcineurin-like_PHP"/>
</dbReference>
<sequence length="436" mass="50109">MKKSILFFSLWILIHLFPVFAQNNPQHIILTWKNAPETSQAVTWRSEKPLDHPIVELYKSSSSPIESLSKIPFLLDSTKVSLADQGTWYYYSANFESLNPGTSYTYRVGDLDSEMSPLMDFKTPKEKGGLRFLYLGDIQNDIYKWGTRTIRAAYQHSPHSAFMLFAGDCVNDGHQNSQWEEWFDALGFIPTHMPIVPVTGNHEYDELPGSDEESLSIFWQSQFELPLNGPKGLEESVYFYDIQSIKIIVLNSLMALQSEEDLSYQTEWLEKVLQENPQEWTIVSYHHPLFSSRDGKHGQYPELRDAWQPVFEKYGVDLVLQGHDHMYGRSSKQSQSIEVPDGQAGPVYIVSVAGPKMYGIKKGDRWMERAAVNTQLFQEISIEKDKLEFRAFTVEGELYDSFDLIKNPKGFNFFKEHINSASTPEKTFPNGTYSNK</sequence>
<feature type="signal peptide" evidence="2">
    <location>
        <begin position="1"/>
        <end position="21"/>
    </location>
</feature>